<evidence type="ECO:0000313" key="1">
    <source>
        <dbReference type="EMBL" id="MBX62235.1"/>
    </source>
</evidence>
<dbReference type="EMBL" id="GGEC01081751">
    <property type="protein sequence ID" value="MBX62235.1"/>
    <property type="molecule type" value="Transcribed_RNA"/>
</dbReference>
<name>A0A2P2Q5G7_RHIMU</name>
<proteinExistence type="predicted"/>
<reference evidence="1" key="1">
    <citation type="submission" date="2018-02" db="EMBL/GenBank/DDBJ databases">
        <title>Rhizophora mucronata_Transcriptome.</title>
        <authorList>
            <person name="Meera S.P."/>
            <person name="Sreeshan A."/>
            <person name="Augustine A."/>
        </authorList>
    </citation>
    <scope>NUCLEOTIDE SEQUENCE</scope>
    <source>
        <tissue evidence="1">Leaf</tissue>
    </source>
</reference>
<protein>
    <submittedName>
        <fullName evidence="1">Uncharacterized protein</fullName>
    </submittedName>
</protein>
<sequence length="19" mass="2086">MAGLEYNNGNVMQTITTND</sequence>
<accession>A0A2P2Q5G7</accession>
<organism evidence="1">
    <name type="scientific">Rhizophora mucronata</name>
    <name type="common">Asiatic mangrove</name>
    <dbReference type="NCBI Taxonomy" id="61149"/>
    <lineage>
        <taxon>Eukaryota</taxon>
        <taxon>Viridiplantae</taxon>
        <taxon>Streptophyta</taxon>
        <taxon>Embryophyta</taxon>
        <taxon>Tracheophyta</taxon>
        <taxon>Spermatophyta</taxon>
        <taxon>Magnoliopsida</taxon>
        <taxon>eudicotyledons</taxon>
        <taxon>Gunneridae</taxon>
        <taxon>Pentapetalae</taxon>
        <taxon>rosids</taxon>
        <taxon>fabids</taxon>
        <taxon>Malpighiales</taxon>
        <taxon>Rhizophoraceae</taxon>
        <taxon>Rhizophora</taxon>
    </lineage>
</organism>
<dbReference type="AlphaFoldDB" id="A0A2P2Q5G7"/>